<feature type="transmembrane region" description="Helical" evidence="1">
    <location>
        <begin position="36"/>
        <end position="56"/>
    </location>
</feature>
<gene>
    <name evidence="2" type="ORF">GCM10011346_47830</name>
</gene>
<reference evidence="3" key="1">
    <citation type="journal article" date="2019" name="Int. J. Syst. Evol. Microbiol.">
        <title>The Global Catalogue of Microorganisms (GCM) 10K type strain sequencing project: providing services to taxonomists for standard genome sequencing and annotation.</title>
        <authorList>
            <consortium name="The Broad Institute Genomics Platform"/>
            <consortium name="The Broad Institute Genome Sequencing Center for Infectious Disease"/>
            <person name="Wu L."/>
            <person name="Ma J."/>
        </authorList>
    </citation>
    <scope>NUCLEOTIDE SEQUENCE [LARGE SCALE GENOMIC DNA]</scope>
    <source>
        <strain evidence="3">CGMCC 1.7693</strain>
    </source>
</reference>
<name>A0ABQ2P281_9BACI</name>
<proteinExistence type="predicted"/>
<protein>
    <submittedName>
        <fullName evidence="2">Uncharacterized protein</fullName>
    </submittedName>
</protein>
<dbReference type="Proteomes" id="UP000641206">
    <property type="component" value="Unassembled WGS sequence"/>
</dbReference>
<keyword evidence="1" id="KW-1133">Transmembrane helix</keyword>
<evidence type="ECO:0000256" key="1">
    <source>
        <dbReference type="SAM" id="Phobius"/>
    </source>
</evidence>
<feature type="transmembrane region" description="Helical" evidence="1">
    <location>
        <begin position="6"/>
        <end position="24"/>
    </location>
</feature>
<dbReference type="RefSeq" id="WP_188737902.1">
    <property type="nucleotide sequence ID" value="NZ_BMLW01000019.1"/>
</dbReference>
<sequence>MTFPLDVLPILSLLLLCVSVWAAIHNARKKKSFISTIFLILNGVLFLLILVIFLSYLLPGKITFVSPWIYRSLIAAGVLAGLAAFIKKHIPGQIMSAGLLLFSGYIALFSIGILLWVLFIVQITSSIVNWKKYGLE</sequence>
<feature type="transmembrane region" description="Helical" evidence="1">
    <location>
        <begin position="98"/>
        <end position="123"/>
    </location>
</feature>
<organism evidence="2 3">
    <name type="scientific">Oceanobacillus neutriphilus</name>
    <dbReference type="NCBI Taxonomy" id="531815"/>
    <lineage>
        <taxon>Bacteria</taxon>
        <taxon>Bacillati</taxon>
        <taxon>Bacillota</taxon>
        <taxon>Bacilli</taxon>
        <taxon>Bacillales</taxon>
        <taxon>Bacillaceae</taxon>
        <taxon>Oceanobacillus</taxon>
    </lineage>
</organism>
<keyword evidence="1" id="KW-0812">Transmembrane</keyword>
<accession>A0ABQ2P281</accession>
<comment type="caution">
    <text evidence="2">The sequence shown here is derived from an EMBL/GenBank/DDBJ whole genome shotgun (WGS) entry which is preliminary data.</text>
</comment>
<evidence type="ECO:0000313" key="2">
    <source>
        <dbReference type="EMBL" id="GGP16338.1"/>
    </source>
</evidence>
<evidence type="ECO:0000313" key="3">
    <source>
        <dbReference type="Proteomes" id="UP000641206"/>
    </source>
</evidence>
<feature type="transmembrane region" description="Helical" evidence="1">
    <location>
        <begin position="68"/>
        <end position="86"/>
    </location>
</feature>
<dbReference type="EMBL" id="BMLW01000019">
    <property type="protein sequence ID" value="GGP16338.1"/>
    <property type="molecule type" value="Genomic_DNA"/>
</dbReference>
<keyword evidence="1" id="KW-0472">Membrane</keyword>
<keyword evidence="3" id="KW-1185">Reference proteome</keyword>